<organism evidence="2 3">
    <name type="scientific">Panagrellus redivivus</name>
    <name type="common">Microworm</name>
    <dbReference type="NCBI Taxonomy" id="6233"/>
    <lineage>
        <taxon>Eukaryota</taxon>
        <taxon>Metazoa</taxon>
        <taxon>Ecdysozoa</taxon>
        <taxon>Nematoda</taxon>
        <taxon>Chromadorea</taxon>
        <taxon>Rhabditida</taxon>
        <taxon>Tylenchina</taxon>
        <taxon>Panagrolaimomorpha</taxon>
        <taxon>Panagrolaimoidea</taxon>
        <taxon>Panagrolaimidae</taxon>
        <taxon>Panagrellus</taxon>
    </lineage>
</organism>
<dbReference type="AlphaFoldDB" id="A0A7E4VQP7"/>
<feature type="region of interest" description="Disordered" evidence="1">
    <location>
        <begin position="113"/>
        <end position="177"/>
    </location>
</feature>
<feature type="region of interest" description="Disordered" evidence="1">
    <location>
        <begin position="26"/>
        <end position="45"/>
    </location>
</feature>
<protein>
    <submittedName>
        <fullName evidence="3">Uncharacterized protein</fullName>
    </submittedName>
</protein>
<sequence>MAFFYPHHVPSYPFEKELLEPQYAQKSRKITPKEKRGPPRMTNHLGELYTPFRFRSTDPASGPPELQPQDAVDPARHVIHVQNRRLQMNHPLPILHNDLVNDDDTIEIVIEDNGAEGNVPVPGSPDDMEVDSVEEEEPEVEGEVGIEPDSETDAEGGGEVEEDEDVDDEDEGEAPAA</sequence>
<feature type="region of interest" description="Disordered" evidence="1">
    <location>
        <begin position="53"/>
        <end position="73"/>
    </location>
</feature>
<dbReference type="Proteomes" id="UP000492821">
    <property type="component" value="Unassembled WGS sequence"/>
</dbReference>
<accession>A0A7E4VQP7</accession>
<keyword evidence="2" id="KW-1185">Reference proteome</keyword>
<reference evidence="3" key="2">
    <citation type="submission" date="2020-10" db="UniProtKB">
        <authorList>
            <consortium name="WormBaseParasite"/>
        </authorList>
    </citation>
    <scope>IDENTIFICATION</scope>
</reference>
<evidence type="ECO:0000256" key="1">
    <source>
        <dbReference type="SAM" id="MobiDB-lite"/>
    </source>
</evidence>
<evidence type="ECO:0000313" key="2">
    <source>
        <dbReference type="Proteomes" id="UP000492821"/>
    </source>
</evidence>
<feature type="compositionally biased region" description="Acidic residues" evidence="1">
    <location>
        <begin position="126"/>
        <end position="177"/>
    </location>
</feature>
<reference evidence="2" key="1">
    <citation type="journal article" date="2013" name="Genetics">
        <title>The draft genome and transcriptome of Panagrellus redivivus are shaped by the harsh demands of a free-living lifestyle.</title>
        <authorList>
            <person name="Srinivasan J."/>
            <person name="Dillman A.R."/>
            <person name="Macchietto M.G."/>
            <person name="Heikkinen L."/>
            <person name="Lakso M."/>
            <person name="Fracchia K.M."/>
            <person name="Antoshechkin I."/>
            <person name="Mortazavi A."/>
            <person name="Wong G."/>
            <person name="Sternberg P.W."/>
        </authorList>
    </citation>
    <scope>NUCLEOTIDE SEQUENCE [LARGE SCALE GENOMIC DNA]</scope>
    <source>
        <strain evidence="2">MT8872</strain>
    </source>
</reference>
<proteinExistence type="predicted"/>
<evidence type="ECO:0000313" key="3">
    <source>
        <dbReference type="WBParaSite" id="Pan_g23512.t1"/>
    </source>
</evidence>
<dbReference type="WBParaSite" id="Pan_g23512.t1">
    <property type="protein sequence ID" value="Pan_g23512.t1"/>
    <property type="gene ID" value="Pan_g23512"/>
</dbReference>
<name>A0A7E4VQP7_PANRE</name>